<name>A0A1S6U6M9_9BACT</name>
<keyword evidence="3" id="KW-1185">Reference proteome</keyword>
<dbReference type="RefSeq" id="WP_078424228.1">
    <property type="nucleotide sequence ID" value="NZ_CP017258.1"/>
</dbReference>
<organism evidence="2 3">
    <name type="scientific">Campylobacter pinnipediorum subsp. caledonicus</name>
    <dbReference type="NCBI Taxonomy" id="1874362"/>
    <lineage>
        <taxon>Bacteria</taxon>
        <taxon>Pseudomonadati</taxon>
        <taxon>Campylobacterota</taxon>
        <taxon>Epsilonproteobacteria</taxon>
        <taxon>Campylobacterales</taxon>
        <taxon>Campylobacteraceae</taxon>
        <taxon>Campylobacter</taxon>
    </lineage>
</organism>
<reference evidence="3" key="1">
    <citation type="submission" date="2016-09" db="EMBL/GenBank/DDBJ databases">
        <title>Comparative genomics of the Campylobacter concisus group.</title>
        <authorList>
            <person name="Miller W.G."/>
            <person name="Yee E."/>
            <person name="Chapman M.H."/>
            <person name="Huynh S."/>
            <person name="Bono J.L."/>
            <person name="On S.L.W."/>
            <person name="StLeger J."/>
            <person name="Foster G."/>
            <person name="Parker C.T."/>
        </authorList>
    </citation>
    <scope>NUCLEOTIDE SEQUENCE [LARGE SCALE GENOMIC DNA]</scope>
    <source>
        <strain evidence="3">RM18021</strain>
    </source>
</reference>
<dbReference type="EMBL" id="CP017258">
    <property type="protein sequence ID" value="AQW87107.1"/>
    <property type="molecule type" value="Genomic_DNA"/>
</dbReference>
<sequence>MRYKEQFEVLGIIKYQASNGLNVYEGGRGKNATKGQVDGGNIGDYVLRLKNGGFINSISVMSPEEWEALSKDEKEAEALGVVEFKTIEELKAELVKTKRRLLELEKASRGEKEHKSDVEVLPAVEPELLDNEGDK</sequence>
<dbReference type="Proteomes" id="UP000190868">
    <property type="component" value="Chromosome"/>
</dbReference>
<feature type="compositionally biased region" description="Basic and acidic residues" evidence="1">
    <location>
        <begin position="105"/>
        <end position="118"/>
    </location>
</feature>
<proteinExistence type="predicted"/>
<protein>
    <submittedName>
        <fullName evidence="2">Uncharacterized protein</fullName>
    </submittedName>
</protein>
<gene>
    <name evidence="2" type="ORF">CPIN18021_0260</name>
</gene>
<evidence type="ECO:0000313" key="2">
    <source>
        <dbReference type="EMBL" id="AQW87107.1"/>
    </source>
</evidence>
<evidence type="ECO:0000313" key="3">
    <source>
        <dbReference type="Proteomes" id="UP000190868"/>
    </source>
</evidence>
<dbReference type="AlphaFoldDB" id="A0A1S6U6M9"/>
<feature type="region of interest" description="Disordered" evidence="1">
    <location>
        <begin position="105"/>
        <end position="135"/>
    </location>
</feature>
<evidence type="ECO:0000256" key="1">
    <source>
        <dbReference type="SAM" id="MobiDB-lite"/>
    </source>
</evidence>
<accession>A0A1S6U6M9</accession>